<dbReference type="EMBL" id="LPVY01000008">
    <property type="protein sequence ID" value="KZB65715.1"/>
    <property type="molecule type" value="Genomic_DNA"/>
</dbReference>
<dbReference type="Gene3D" id="3.40.50.1000">
    <property type="entry name" value="HAD superfamily/HAD-like"/>
    <property type="match status" value="1"/>
</dbReference>
<name>A0A154L6C2_9PROT</name>
<comment type="cofactor">
    <cofactor evidence="1">
        <name>Mg(2+)</name>
        <dbReference type="ChEBI" id="CHEBI:18420"/>
    </cofactor>
</comment>
<organism evidence="5 6">
    <name type="scientific">Thalassospira lucentensis</name>
    <dbReference type="NCBI Taxonomy" id="168935"/>
    <lineage>
        <taxon>Bacteria</taxon>
        <taxon>Pseudomonadati</taxon>
        <taxon>Pseudomonadota</taxon>
        <taxon>Alphaproteobacteria</taxon>
        <taxon>Rhodospirillales</taxon>
        <taxon>Thalassospiraceae</taxon>
        <taxon>Thalassospira</taxon>
    </lineage>
</organism>
<dbReference type="SFLD" id="SFLDG01129">
    <property type="entry name" value="C1.5:_HAD__Beta-PGM__Phosphata"/>
    <property type="match status" value="1"/>
</dbReference>
<dbReference type="GO" id="GO:0046872">
    <property type="term" value="F:metal ion binding"/>
    <property type="evidence" value="ECO:0007669"/>
    <property type="project" value="UniProtKB-KW"/>
</dbReference>
<protein>
    <recommendedName>
        <fullName evidence="7">Hydrolase</fullName>
    </recommendedName>
</protein>
<dbReference type="AlphaFoldDB" id="A0A154L6C2"/>
<evidence type="ECO:0000313" key="6">
    <source>
        <dbReference type="Proteomes" id="UP000076335"/>
    </source>
</evidence>
<comment type="caution">
    <text evidence="5">The sequence shown here is derived from an EMBL/GenBank/DDBJ whole genome shotgun (WGS) entry which is preliminary data.</text>
</comment>
<dbReference type="SFLD" id="SFLDG01135">
    <property type="entry name" value="C1.5.6:_HAD__Beta-PGM__Phospha"/>
    <property type="match status" value="1"/>
</dbReference>
<sequence length="225" mass="23679">MINLVIFDCDGVLIDSEVLSFAVDVQILAGHGIALSSDDLARRFGGVSYAGMIARLNDEHATAIEAAHYQKECEDLLAHLFETDLRAISGIDTLLKSLSVPVCVASGSDLARLDMCLGITGLLDFFGARIFSVEEVDNGKPAPDIFLHAARECGANPESCLVIEDSPAGIIAAAAAGMRAVGFLGGGHRNPEDAKMLMQAGAEDVVGDASELHRYLANLGLANRP</sequence>
<keyword evidence="3" id="KW-0479">Metal-binding</keyword>
<evidence type="ECO:0000256" key="2">
    <source>
        <dbReference type="ARBA" id="ARBA00006171"/>
    </source>
</evidence>
<dbReference type="RefSeq" id="WP_062951146.1">
    <property type="nucleotide sequence ID" value="NZ_LPVY01000008.1"/>
</dbReference>
<dbReference type="InterPro" id="IPR006439">
    <property type="entry name" value="HAD-SF_hydro_IA"/>
</dbReference>
<dbReference type="NCBIfam" id="TIGR01509">
    <property type="entry name" value="HAD-SF-IA-v3"/>
    <property type="match status" value="1"/>
</dbReference>
<evidence type="ECO:0000256" key="4">
    <source>
        <dbReference type="ARBA" id="ARBA00022842"/>
    </source>
</evidence>
<dbReference type="SUPFAM" id="SSF56784">
    <property type="entry name" value="HAD-like"/>
    <property type="match status" value="1"/>
</dbReference>
<dbReference type="PANTHER" id="PTHR46193">
    <property type="entry name" value="6-PHOSPHOGLUCONATE PHOSPHATASE"/>
    <property type="match status" value="1"/>
</dbReference>
<proteinExistence type="inferred from homology"/>
<evidence type="ECO:0000313" key="5">
    <source>
        <dbReference type="EMBL" id="KZB65715.1"/>
    </source>
</evidence>
<dbReference type="InterPro" id="IPR036412">
    <property type="entry name" value="HAD-like_sf"/>
</dbReference>
<dbReference type="Pfam" id="PF00702">
    <property type="entry name" value="Hydrolase"/>
    <property type="match status" value="1"/>
</dbReference>
<dbReference type="InterPro" id="IPR023214">
    <property type="entry name" value="HAD_sf"/>
</dbReference>
<keyword evidence="4" id="KW-0460">Magnesium</keyword>
<dbReference type="PANTHER" id="PTHR46193:SF10">
    <property type="entry name" value="6-PHOSPHOGLUCONATE PHOSPHATASE"/>
    <property type="match status" value="1"/>
</dbReference>
<dbReference type="OrthoDB" id="9793014at2"/>
<evidence type="ECO:0000256" key="1">
    <source>
        <dbReference type="ARBA" id="ARBA00001946"/>
    </source>
</evidence>
<comment type="similarity">
    <text evidence="2">Belongs to the HAD-like hydrolase superfamily. CbbY/CbbZ/Gph/YieH family.</text>
</comment>
<dbReference type="Proteomes" id="UP000076335">
    <property type="component" value="Unassembled WGS sequence"/>
</dbReference>
<dbReference type="InterPro" id="IPR051600">
    <property type="entry name" value="Beta-PGM-like"/>
</dbReference>
<evidence type="ECO:0008006" key="7">
    <source>
        <dbReference type="Google" id="ProtNLM"/>
    </source>
</evidence>
<accession>A0A154L6C2</accession>
<gene>
    <name evidence="5" type="ORF">AUP42_17235</name>
</gene>
<dbReference type="InterPro" id="IPR023198">
    <property type="entry name" value="PGP-like_dom2"/>
</dbReference>
<dbReference type="SFLD" id="SFLDS00003">
    <property type="entry name" value="Haloacid_Dehalogenase"/>
    <property type="match status" value="1"/>
</dbReference>
<evidence type="ECO:0000256" key="3">
    <source>
        <dbReference type="ARBA" id="ARBA00022723"/>
    </source>
</evidence>
<dbReference type="GO" id="GO:0003824">
    <property type="term" value="F:catalytic activity"/>
    <property type="evidence" value="ECO:0007669"/>
    <property type="project" value="UniProtKB-ARBA"/>
</dbReference>
<dbReference type="Gene3D" id="1.10.150.240">
    <property type="entry name" value="Putative phosphatase, domain 2"/>
    <property type="match status" value="1"/>
</dbReference>
<reference evidence="5 6" key="1">
    <citation type="submission" date="2015-12" db="EMBL/GenBank/DDBJ databases">
        <title>Genome sequence of Thalassospira lucentensis MCCC 1A02072.</title>
        <authorList>
            <person name="Lu L."/>
            <person name="Lai Q."/>
            <person name="Shao Z."/>
            <person name="Qian P."/>
        </authorList>
    </citation>
    <scope>NUCLEOTIDE SEQUENCE [LARGE SCALE GENOMIC DNA]</scope>
    <source>
        <strain evidence="5 6">MCCC 1A02072</strain>
    </source>
</reference>